<comment type="caution">
    <text evidence="2">The sequence shown here is derived from an EMBL/GenBank/DDBJ whole genome shotgun (WGS) entry which is preliminary data.</text>
</comment>
<gene>
    <name evidence="2" type="ORF">QR46_2547</name>
</gene>
<evidence type="ECO:0000256" key="1">
    <source>
        <dbReference type="SAM" id="MobiDB-lite"/>
    </source>
</evidence>
<organism evidence="2 3">
    <name type="scientific">Giardia duodenalis assemblage B</name>
    <dbReference type="NCBI Taxonomy" id="1394984"/>
    <lineage>
        <taxon>Eukaryota</taxon>
        <taxon>Metamonada</taxon>
        <taxon>Diplomonadida</taxon>
        <taxon>Hexamitidae</taxon>
        <taxon>Giardiinae</taxon>
        <taxon>Giardia</taxon>
    </lineage>
</organism>
<dbReference type="AlphaFoldDB" id="A0A132NTR8"/>
<name>A0A132NTR8_GIAIN</name>
<proteinExistence type="predicted"/>
<feature type="region of interest" description="Disordered" evidence="1">
    <location>
        <begin position="407"/>
        <end position="426"/>
    </location>
</feature>
<dbReference type="Proteomes" id="UP000070089">
    <property type="component" value="Unassembled WGS sequence"/>
</dbReference>
<sequence>MHMIGQTHGDYFAPAPVETRVSTRRAVKQANTLQRPRLADVILASDHWCSVLTGFTPDQVRLLHAIGTADPEQIVLSLRPRVQWSISLLKRRNQEPDHSDTAMSGKKRARRRKRMFEADDSLIVLLTYLHQGCALMEVYDKLNLDRHCSAATEQRRQQTYTDINSIKDDMDHNSHDMSAMLRKVQQNKVARTSMLIKDAITNMKASFVRAFIELPREFRDELFPPFPETDFPELNACPLMIDMRTQSTPRQSRLGTDPEEPLNGQGLRSEAWIGRTGLAAFVFSSSVLSDRMCFISREASESAELLSFIGVDPVLLNLGNQIDVTMSVQACAAREAVLEERRAIASQHYNRAAALFQSITNCYRRDPSTYSDFTILIHALTNYHILESMFMDNVMIERPQWSKDEDHVHENNTQHPSETQGIDIAL</sequence>
<evidence type="ECO:0000313" key="3">
    <source>
        <dbReference type="Proteomes" id="UP000070089"/>
    </source>
</evidence>
<dbReference type="VEuPathDB" id="GiardiaDB:QR46_2547"/>
<protein>
    <submittedName>
        <fullName evidence="2">Uncharacterized protein</fullName>
    </submittedName>
</protein>
<accession>A0A132NTR8</accession>
<dbReference type="OrthoDB" id="10250727at2759"/>
<reference evidence="2 3" key="1">
    <citation type="journal article" date="2015" name="Mol. Biochem. Parasitol.">
        <title>Identification of polymorphic genes for use in assemblage B genotyping assays through comparative genomics of multiple assemblage B Giardia duodenalis isolates.</title>
        <authorList>
            <person name="Wielinga C."/>
            <person name="Thompson R.C."/>
            <person name="Monis P."/>
            <person name="Ryan U."/>
        </authorList>
    </citation>
    <scope>NUCLEOTIDE SEQUENCE [LARGE SCALE GENOMIC DNA]</scope>
    <source>
        <strain evidence="2 3">BAH15c1</strain>
    </source>
</reference>
<dbReference type="EMBL" id="JXTI01000068">
    <property type="protein sequence ID" value="KWX13474.1"/>
    <property type="molecule type" value="Genomic_DNA"/>
</dbReference>
<evidence type="ECO:0000313" key="2">
    <source>
        <dbReference type="EMBL" id="KWX13474.1"/>
    </source>
</evidence>